<evidence type="ECO:0000259" key="3">
    <source>
        <dbReference type="Pfam" id="PF05569"/>
    </source>
</evidence>
<protein>
    <submittedName>
        <fullName evidence="5">Beta-lactamase regulating signal transducer with metallopeptidase domain</fullName>
    </submittedName>
</protein>
<feature type="domain" description="Peptidase M56" evidence="3">
    <location>
        <begin position="7"/>
        <end position="278"/>
    </location>
</feature>
<dbReference type="Pfam" id="PF11518">
    <property type="entry name" value="DUF3221"/>
    <property type="match status" value="1"/>
</dbReference>
<dbReference type="InterPro" id="IPR008756">
    <property type="entry name" value="Peptidase_M56"/>
</dbReference>
<comment type="caution">
    <text evidence="5">The sequence shown here is derived from an EMBL/GenBank/DDBJ whole genome shotgun (WGS) entry which is preliminary data.</text>
</comment>
<feature type="transmembrane region" description="Helical" evidence="2">
    <location>
        <begin position="200"/>
        <end position="219"/>
    </location>
</feature>
<dbReference type="PANTHER" id="PTHR34978:SF3">
    <property type="entry name" value="SLR0241 PROTEIN"/>
    <property type="match status" value="1"/>
</dbReference>
<dbReference type="Pfam" id="PF16107">
    <property type="entry name" value="DUF4825"/>
    <property type="match status" value="1"/>
</dbReference>
<dbReference type="InterPro" id="IPR021598">
    <property type="entry name" value="DUF3221"/>
</dbReference>
<dbReference type="AlphaFoldDB" id="A0A2M8Z6B0"/>
<accession>A0A2M8Z6B0</accession>
<dbReference type="InterPro" id="IPR052173">
    <property type="entry name" value="Beta-lactam_resp_regulator"/>
</dbReference>
<evidence type="ECO:0000256" key="2">
    <source>
        <dbReference type="SAM" id="Phobius"/>
    </source>
</evidence>
<feature type="transmembrane region" description="Helical" evidence="2">
    <location>
        <begin position="288"/>
        <end position="306"/>
    </location>
</feature>
<keyword evidence="2" id="KW-1133">Transmembrane helix</keyword>
<feature type="transmembrane region" description="Helical" evidence="2">
    <location>
        <begin position="6"/>
        <end position="24"/>
    </location>
</feature>
<reference evidence="5 6" key="1">
    <citation type="submission" date="2017-11" db="EMBL/GenBank/DDBJ databases">
        <title>Understudied soil microbes with underappreciated capabilities: Untangling the Clostridium saccharolyticum group.</title>
        <authorList>
            <person name="Leschine S."/>
        </authorList>
    </citation>
    <scope>NUCLEOTIDE SEQUENCE [LARGE SCALE GENOMIC DNA]</scope>
    <source>
        <strain evidence="5 6">18A</strain>
    </source>
</reference>
<proteinExistence type="predicted"/>
<dbReference type="EMBL" id="PGET01000001">
    <property type="protein sequence ID" value="PJJ28969.1"/>
    <property type="molecule type" value="Genomic_DNA"/>
</dbReference>
<evidence type="ECO:0000259" key="4">
    <source>
        <dbReference type="Pfam" id="PF16107"/>
    </source>
</evidence>
<dbReference type="Proteomes" id="UP000231092">
    <property type="component" value="Unassembled WGS sequence"/>
</dbReference>
<feature type="transmembrane region" description="Helical" evidence="2">
    <location>
        <begin position="109"/>
        <end position="136"/>
    </location>
</feature>
<name>A0A2M8Z6B0_9FIRM</name>
<feature type="compositionally biased region" description="Polar residues" evidence="1">
    <location>
        <begin position="587"/>
        <end position="600"/>
    </location>
</feature>
<keyword evidence="2" id="KW-0812">Transmembrane</keyword>
<feature type="domain" description="DUF4825" evidence="4">
    <location>
        <begin position="423"/>
        <end position="513"/>
    </location>
</feature>
<organism evidence="5 6">
    <name type="scientific">[Clostridium] celerecrescens 18A</name>
    <dbReference type="NCBI Taxonomy" id="1286362"/>
    <lineage>
        <taxon>Bacteria</taxon>
        <taxon>Bacillati</taxon>
        <taxon>Bacillota</taxon>
        <taxon>Clostridia</taxon>
        <taxon>Lachnospirales</taxon>
        <taxon>Lachnospiraceae</taxon>
        <taxon>Lacrimispora</taxon>
    </lineage>
</organism>
<dbReference type="PANTHER" id="PTHR34978">
    <property type="entry name" value="POSSIBLE SENSOR-TRANSDUCER PROTEIN BLAR"/>
    <property type="match status" value="1"/>
</dbReference>
<evidence type="ECO:0000313" key="5">
    <source>
        <dbReference type="EMBL" id="PJJ28969.1"/>
    </source>
</evidence>
<gene>
    <name evidence="5" type="ORF">H171_2494</name>
</gene>
<dbReference type="CDD" id="cd07341">
    <property type="entry name" value="M56_BlaR1_MecR1_like"/>
    <property type="match status" value="1"/>
</dbReference>
<feature type="region of interest" description="Disordered" evidence="1">
    <location>
        <begin position="579"/>
        <end position="610"/>
    </location>
</feature>
<dbReference type="RefSeq" id="WP_100305415.1">
    <property type="nucleotide sequence ID" value="NZ_PGET01000001.1"/>
</dbReference>
<feature type="transmembrane region" description="Helical" evidence="2">
    <location>
        <begin position="36"/>
        <end position="54"/>
    </location>
</feature>
<evidence type="ECO:0000256" key="1">
    <source>
        <dbReference type="SAM" id="MobiDB-lite"/>
    </source>
</evidence>
<evidence type="ECO:0000313" key="6">
    <source>
        <dbReference type="Proteomes" id="UP000231092"/>
    </source>
</evidence>
<dbReference type="OrthoDB" id="9804799at2"/>
<dbReference type="InterPro" id="IPR032250">
    <property type="entry name" value="DUF4825"/>
</dbReference>
<dbReference type="Pfam" id="PF05569">
    <property type="entry name" value="Peptidase_M56"/>
    <property type="match status" value="1"/>
</dbReference>
<sequence>MDRIFLSVLNMSMTASFVIAAIILARIPLKKAPKIISYSLWAVAGFRLVFPFTLESAFSLLPFNSTPIPQDIAMQAVPRINSGITVIDKAVSAALPAPTPVTSINPLQIWIFIGTCIWLLGIAVLLIYSFISIVVLKRRLRGATLIEGNLYEADNLKTPLVIGLFKPKIYIPAGLTDEEHCYIVLHERTHIRRHDHAVKMFAYLVLCLHWFNPLAWMAFVLMGADMEMSCDECVIRKLGGEIKSAYSLSLVRVASGRKILNGSPLAFGEGGMKERIKNVLNFKKPSRVIITLAILLVTVMSAGFAVNRATDRSILDLILPMSMHNVAKEPHFRGTVTEVYDNTILVTVDEGEEERRSSDLMSVSLNVKLKDSMTHFNVGDKVIVYYNGEIAESYPAQINTVYAIVLTSPDMSINMDGIYALSTMRTPYAGDNSAVGKIIGEMPRIDRDYTQQFFSIGDDYGTGRAPNTLTIYYEPNDAETTAIGNITVTPKNSALLFLLIDNLEEVNIAFRETPSGGKLHKEDYISRATYSRDDISGYFDTIGLGWEDFQNNWNRSIEKMFSSVDDDAQLHSLVKETAQTPPPAFTDSDSASGSASNFTEPGTKPGMVTEPDIVDGSVIRIVDFEIGDSCSLYIEVLAPKGNFAENSGETKYEVVGNTKLLLPADVLVSYIDYESSTGTNGKKLISYLNQGGSSFKEPTIAKLIVHTDESGNNITELTEVYEP</sequence>
<keyword evidence="2" id="KW-0472">Membrane</keyword>